<proteinExistence type="predicted"/>
<dbReference type="KEGG" id="mgin:FRZ54_22225"/>
<evidence type="ECO:0000256" key="2">
    <source>
        <dbReference type="ARBA" id="ARBA00012438"/>
    </source>
</evidence>
<evidence type="ECO:0000256" key="4">
    <source>
        <dbReference type="ARBA" id="ARBA00022679"/>
    </source>
</evidence>
<dbReference type="CDD" id="cd00082">
    <property type="entry name" value="HisKA"/>
    <property type="match status" value="1"/>
</dbReference>
<dbReference type="Pfam" id="PF00989">
    <property type="entry name" value="PAS"/>
    <property type="match status" value="1"/>
</dbReference>
<reference evidence="7 8" key="1">
    <citation type="journal article" date="2017" name="Curr. Microbiol.">
        <title>Mucilaginibacter ginsenosidivorans sp. nov., Isolated from Soil of Ginseng Field.</title>
        <authorList>
            <person name="Kim M.M."/>
            <person name="Siddiqi M.Z."/>
            <person name="Im W.T."/>
        </authorList>
    </citation>
    <scope>NUCLEOTIDE SEQUENCE [LARGE SCALE GENOMIC DNA]</scope>
    <source>
        <strain evidence="7 8">Gsoil 3017</strain>
    </source>
</reference>
<evidence type="ECO:0000259" key="6">
    <source>
        <dbReference type="PROSITE" id="PS50112"/>
    </source>
</evidence>
<keyword evidence="4" id="KW-0808">Transferase</keyword>
<dbReference type="InterPro" id="IPR000014">
    <property type="entry name" value="PAS"/>
</dbReference>
<dbReference type="EC" id="2.7.13.3" evidence="2"/>
<dbReference type="AlphaFoldDB" id="A0A5B8V3A1"/>
<dbReference type="SUPFAM" id="SSF55781">
    <property type="entry name" value="GAF domain-like"/>
    <property type="match status" value="1"/>
</dbReference>
<dbReference type="OrthoDB" id="9759607at2"/>
<accession>A0A5B8V3A1</accession>
<dbReference type="Proteomes" id="UP000321479">
    <property type="component" value="Chromosome"/>
</dbReference>
<evidence type="ECO:0000256" key="1">
    <source>
        <dbReference type="ARBA" id="ARBA00000085"/>
    </source>
</evidence>
<dbReference type="InterPro" id="IPR003661">
    <property type="entry name" value="HisK_dim/P_dom"/>
</dbReference>
<dbReference type="InterPro" id="IPR035965">
    <property type="entry name" value="PAS-like_dom_sf"/>
</dbReference>
<evidence type="ECO:0000313" key="7">
    <source>
        <dbReference type="EMBL" id="QEC65171.1"/>
    </source>
</evidence>
<dbReference type="PROSITE" id="PS50112">
    <property type="entry name" value="PAS"/>
    <property type="match status" value="2"/>
</dbReference>
<gene>
    <name evidence="7" type="ORF">FRZ54_22225</name>
</gene>
<keyword evidence="3" id="KW-0597">Phosphoprotein</keyword>
<sequence>MDERLAFLLNHSDDIFFVADTKGNIIYTNASWSHFTEYSREESAGKSLADLSHPDDRNKLADLFQSIISLQNAEGFISRLEARNGSFFTVSWSACYDKKEQLIYASGIYRDEDLNIRNPYNISDKVQHVLASLTEGFFMLDRHWRINAFNPAFQKLVKMTGDELYGADFRLIDQLTTTEEVVPMFEVAFQTNTPQQLQYYDKHCKGWLRLNIYPYKGELIVFIRDISHIKIEQLILELEKKVLQLNFMAEYPLSKIAEKLLVGIESIFPEMYCSILEVDREQEKVYHLAAPRLPQEYCTAINGARIGPNAGSCGTAAYHREQVVVSDIANSPLWQDYKQYILPYGLKACWSTPVISPKGTQVLATFAIYYDTEREPGKDELQMIDRTINILRALIESKRNEEHTAEQTRRLQDIAAISSHNIRRPVATIMGLVNLFDRKKLDNPLNRDIISHLETTALELDDVIHIIVEKTINV</sequence>
<dbReference type="GO" id="GO:0000155">
    <property type="term" value="F:phosphorelay sensor kinase activity"/>
    <property type="evidence" value="ECO:0007669"/>
    <property type="project" value="InterPro"/>
</dbReference>
<dbReference type="NCBIfam" id="TIGR00229">
    <property type="entry name" value="sensory_box"/>
    <property type="match status" value="1"/>
</dbReference>
<dbReference type="InterPro" id="IPR003018">
    <property type="entry name" value="GAF"/>
</dbReference>
<evidence type="ECO:0000313" key="8">
    <source>
        <dbReference type="Proteomes" id="UP000321479"/>
    </source>
</evidence>
<dbReference type="InterPro" id="IPR052162">
    <property type="entry name" value="Sensor_kinase/Photoreceptor"/>
</dbReference>
<dbReference type="PANTHER" id="PTHR43304">
    <property type="entry name" value="PHYTOCHROME-LIKE PROTEIN CPH1"/>
    <property type="match status" value="1"/>
</dbReference>
<dbReference type="SMART" id="SM00091">
    <property type="entry name" value="PAS"/>
    <property type="match status" value="2"/>
</dbReference>
<protein>
    <recommendedName>
        <fullName evidence="2">histidine kinase</fullName>
        <ecNumber evidence="2">2.7.13.3</ecNumber>
    </recommendedName>
</protein>
<dbReference type="InterPro" id="IPR013767">
    <property type="entry name" value="PAS_fold"/>
</dbReference>
<dbReference type="Pfam" id="PF13426">
    <property type="entry name" value="PAS_9"/>
    <property type="match status" value="1"/>
</dbReference>
<name>A0A5B8V3A1_9SPHI</name>
<dbReference type="Gene3D" id="3.30.450.40">
    <property type="match status" value="1"/>
</dbReference>
<evidence type="ECO:0000256" key="5">
    <source>
        <dbReference type="ARBA" id="ARBA00022777"/>
    </source>
</evidence>
<dbReference type="InterPro" id="IPR029016">
    <property type="entry name" value="GAF-like_dom_sf"/>
</dbReference>
<dbReference type="EMBL" id="CP042436">
    <property type="protein sequence ID" value="QEC65171.1"/>
    <property type="molecule type" value="Genomic_DNA"/>
</dbReference>
<dbReference type="RefSeq" id="WP_147034002.1">
    <property type="nucleotide sequence ID" value="NZ_CP042436.1"/>
</dbReference>
<dbReference type="PANTHER" id="PTHR43304:SF1">
    <property type="entry name" value="PAC DOMAIN-CONTAINING PROTEIN"/>
    <property type="match status" value="1"/>
</dbReference>
<feature type="domain" description="PAS" evidence="6">
    <location>
        <begin position="122"/>
        <end position="166"/>
    </location>
</feature>
<dbReference type="CDD" id="cd00130">
    <property type="entry name" value="PAS"/>
    <property type="match status" value="2"/>
</dbReference>
<organism evidence="7 8">
    <name type="scientific">Mucilaginibacter ginsenosidivorans</name>
    <dbReference type="NCBI Taxonomy" id="398053"/>
    <lineage>
        <taxon>Bacteria</taxon>
        <taxon>Pseudomonadati</taxon>
        <taxon>Bacteroidota</taxon>
        <taxon>Sphingobacteriia</taxon>
        <taxon>Sphingobacteriales</taxon>
        <taxon>Sphingobacteriaceae</taxon>
        <taxon>Mucilaginibacter</taxon>
    </lineage>
</organism>
<dbReference type="SUPFAM" id="SSF55785">
    <property type="entry name" value="PYP-like sensor domain (PAS domain)"/>
    <property type="match status" value="2"/>
</dbReference>
<dbReference type="GO" id="GO:0006355">
    <property type="term" value="P:regulation of DNA-templated transcription"/>
    <property type="evidence" value="ECO:0007669"/>
    <property type="project" value="InterPro"/>
</dbReference>
<comment type="catalytic activity">
    <reaction evidence="1">
        <text>ATP + protein L-histidine = ADP + protein N-phospho-L-histidine.</text>
        <dbReference type="EC" id="2.7.13.3"/>
    </reaction>
</comment>
<feature type="domain" description="PAS" evidence="6">
    <location>
        <begin position="1"/>
        <end position="71"/>
    </location>
</feature>
<keyword evidence="8" id="KW-1185">Reference proteome</keyword>
<dbReference type="Pfam" id="PF01590">
    <property type="entry name" value="GAF"/>
    <property type="match status" value="1"/>
</dbReference>
<dbReference type="Gene3D" id="3.30.450.20">
    <property type="entry name" value="PAS domain"/>
    <property type="match status" value="2"/>
</dbReference>
<keyword evidence="5" id="KW-0418">Kinase</keyword>
<evidence type="ECO:0000256" key="3">
    <source>
        <dbReference type="ARBA" id="ARBA00022553"/>
    </source>
</evidence>